<evidence type="ECO:0000313" key="2">
    <source>
        <dbReference type="Proteomes" id="UP000657918"/>
    </source>
</evidence>
<organism evidence="1 2">
    <name type="scientific">Salix dunnii</name>
    <dbReference type="NCBI Taxonomy" id="1413687"/>
    <lineage>
        <taxon>Eukaryota</taxon>
        <taxon>Viridiplantae</taxon>
        <taxon>Streptophyta</taxon>
        <taxon>Embryophyta</taxon>
        <taxon>Tracheophyta</taxon>
        <taxon>Spermatophyta</taxon>
        <taxon>Magnoliopsida</taxon>
        <taxon>eudicotyledons</taxon>
        <taxon>Gunneridae</taxon>
        <taxon>Pentapetalae</taxon>
        <taxon>rosids</taxon>
        <taxon>fabids</taxon>
        <taxon>Malpighiales</taxon>
        <taxon>Salicaceae</taxon>
        <taxon>Saliceae</taxon>
        <taxon>Salix</taxon>
    </lineage>
</organism>
<keyword evidence="2" id="KW-1185">Reference proteome</keyword>
<accession>A0A835N838</accession>
<sequence length="65" mass="7782">MVRKDNKVICTYIHQKSTASWIVMSLHLMIFEQIQVDILTSSYDDLDDIQKWKVFEICCQKFQIL</sequence>
<dbReference type="Proteomes" id="UP000657918">
    <property type="component" value="Unassembled WGS sequence"/>
</dbReference>
<comment type="caution">
    <text evidence="1">The sequence shown here is derived from an EMBL/GenBank/DDBJ whole genome shotgun (WGS) entry which is preliminary data.</text>
</comment>
<gene>
    <name evidence="1" type="ORF">SADUNF_Sadunf02G0154300</name>
</gene>
<protein>
    <submittedName>
        <fullName evidence="1">Uncharacterized protein</fullName>
    </submittedName>
</protein>
<name>A0A835N838_9ROSI</name>
<proteinExistence type="predicted"/>
<reference evidence="1 2" key="1">
    <citation type="submission" date="2020-10" db="EMBL/GenBank/DDBJ databases">
        <title>Plant Genome Project.</title>
        <authorList>
            <person name="Zhang R.-G."/>
        </authorList>
    </citation>
    <scope>NUCLEOTIDE SEQUENCE [LARGE SCALE GENOMIC DNA]</scope>
    <source>
        <strain evidence="1">FAFU-HL-1</strain>
        <tissue evidence="1">Leaf</tissue>
    </source>
</reference>
<evidence type="ECO:0000313" key="1">
    <source>
        <dbReference type="EMBL" id="KAF9688027.1"/>
    </source>
</evidence>
<dbReference type="AlphaFoldDB" id="A0A835N838"/>
<dbReference type="EMBL" id="JADGMS010000002">
    <property type="protein sequence ID" value="KAF9688027.1"/>
    <property type="molecule type" value="Genomic_DNA"/>
</dbReference>